<sequence>MNPNNPKSRDVEKRALDLAEKTDVSPNQAKALIRKHGDDKKEIEKEAKNFKAEG</sequence>
<keyword evidence="2" id="KW-1185">Reference proteome</keyword>
<dbReference type="EMBL" id="JAAKZG010000024">
    <property type="protein sequence ID" value="NGN45062.1"/>
    <property type="molecule type" value="Genomic_DNA"/>
</dbReference>
<dbReference type="Proteomes" id="UP000481252">
    <property type="component" value="Unassembled WGS sequence"/>
</dbReference>
<organism evidence="1 2">
    <name type="scientific">Mesorhizobium zhangyense</name>
    <dbReference type="NCBI Taxonomy" id="1776730"/>
    <lineage>
        <taxon>Bacteria</taxon>
        <taxon>Pseudomonadati</taxon>
        <taxon>Pseudomonadota</taxon>
        <taxon>Alphaproteobacteria</taxon>
        <taxon>Hyphomicrobiales</taxon>
        <taxon>Phyllobacteriaceae</taxon>
        <taxon>Mesorhizobium</taxon>
    </lineage>
</organism>
<evidence type="ECO:0000313" key="2">
    <source>
        <dbReference type="Proteomes" id="UP000481252"/>
    </source>
</evidence>
<evidence type="ECO:0000313" key="1">
    <source>
        <dbReference type="EMBL" id="NGN45062.1"/>
    </source>
</evidence>
<protein>
    <recommendedName>
        <fullName evidence="3">DUF3606 domain-containing protein</fullName>
    </recommendedName>
</protein>
<dbReference type="AlphaFoldDB" id="A0A7C9RBM9"/>
<comment type="caution">
    <text evidence="1">The sequence shown here is derived from an EMBL/GenBank/DDBJ whole genome shotgun (WGS) entry which is preliminary data.</text>
</comment>
<reference evidence="1 2" key="1">
    <citation type="submission" date="2020-02" db="EMBL/GenBank/DDBJ databases">
        <title>Genome sequence of the type strain CGMCC 1.15528 of Mesorhizobium zhangyense.</title>
        <authorList>
            <person name="Gao J."/>
            <person name="Sun J."/>
        </authorList>
    </citation>
    <scope>NUCLEOTIDE SEQUENCE [LARGE SCALE GENOMIC DNA]</scope>
    <source>
        <strain evidence="1 2">CGMCC 1.15528</strain>
    </source>
</reference>
<dbReference type="RefSeq" id="WP_165121435.1">
    <property type="nucleotide sequence ID" value="NZ_JAAKZG010000024.1"/>
</dbReference>
<evidence type="ECO:0008006" key="3">
    <source>
        <dbReference type="Google" id="ProtNLM"/>
    </source>
</evidence>
<name>A0A7C9RBM9_9HYPH</name>
<accession>A0A7C9RBM9</accession>
<gene>
    <name evidence="1" type="ORF">G6N74_28815</name>
</gene>
<proteinExistence type="predicted"/>